<organism evidence="1 2">
    <name type="scientific">Elysia crispata</name>
    <name type="common">lettuce slug</name>
    <dbReference type="NCBI Taxonomy" id="231223"/>
    <lineage>
        <taxon>Eukaryota</taxon>
        <taxon>Metazoa</taxon>
        <taxon>Spiralia</taxon>
        <taxon>Lophotrochozoa</taxon>
        <taxon>Mollusca</taxon>
        <taxon>Gastropoda</taxon>
        <taxon>Heterobranchia</taxon>
        <taxon>Euthyneura</taxon>
        <taxon>Panpulmonata</taxon>
        <taxon>Sacoglossa</taxon>
        <taxon>Placobranchoidea</taxon>
        <taxon>Plakobranchidae</taxon>
        <taxon>Elysia</taxon>
    </lineage>
</organism>
<reference evidence="1" key="1">
    <citation type="journal article" date="2023" name="G3 (Bethesda)">
        <title>A reference genome for the long-term kleptoplast-retaining sea slug Elysia crispata morphotype clarki.</title>
        <authorList>
            <person name="Eastman K.E."/>
            <person name="Pendleton A.L."/>
            <person name="Shaikh M.A."/>
            <person name="Suttiyut T."/>
            <person name="Ogas R."/>
            <person name="Tomko P."/>
            <person name="Gavelis G."/>
            <person name="Widhalm J.R."/>
            <person name="Wisecaver J.H."/>
        </authorList>
    </citation>
    <scope>NUCLEOTIDE SEQUENCE</scope>
    <source>
        <strain evidence="1">ECLA1</strain>
    </source>
</reference>
<dbReference type="Proteomes" id="UP001283361">
    <property type="component" value="Unassembled WGS sequence"/>
</dbReference>
<evidence type="ECO:0000313" key="2">
    <source>
        <dbReference type="Proteomes" id="UP001283361"/>
    </source>
</evidence>
<sequence>MYRMFREHNHLQVSYSLYHSVFSHKFNLGFGSPATDVCATSTQFRHQVRNDTLTEDQKKVISAEFILHRRRQRQFYDIVNRFGDTATVCFDMMENLVLPRTP</sequence>
<evidence type="ECO:0000313" key="1">
    <source>
        <dbReference type="EMBL" id="KAK3761495.1"/>
    </source>
</evidence>
<name>A0AAE0Z2J1_9GAST</name>
<accession>A0AAE0Z2J1</accession>
<protein>
    <submittedName>
        <fullName evidence="1">Uncharacterized protein</fullName>
    </submittedName>
</protein>
<gene>
    <name evidence="1" type="ORF">RRG08_056580</name>
</gene>
<proteinExistence type="predicted"/>
<dbReference type="AlphaFoldDB" id="A0AAE0Z2J1"/>
<dbReference type="EMBL" id="JAWDGP010004880">
    <property type="protein sequence ID" value="KAK3761495.1"/>
    <property type="molecule type" value="Genomic_DNA"/>
</dbReference>
<keyword evidence="2" id="KW-1185">Reference proteome</keyword>
<comment type="caution">
    <text evidence="1">The sequence shown here is derived from an EMBL/GenBank/DDBJ whole genome shotgun (WGS) entry which is preliminary data.</text>
</comment>